<dbReference type="AlphaFoldDB" id="A0A401IT04"/>
<keyword evidence="1" id="KW-0472">Membrane</keyword>
<keyword evidence="3" id="KW-1185">Reference proteome</keyword>
<dbReference type="Proteomes" id="UP000286848">
    <property type="component" value="Unassembled WGS sequence"/>
</dbReference>
<reference evidence="2 3" key="1">
    <citation type="journal article" date="2019" name="Int. J. Syst. Evol. Microbiol.">
        <title>Lactobacillus salitolerans sp. nov., a novel lactic acid bacterium isolated from spent mushroom substrates.</title>
        <authorList>
            <person name="Tohno M."/>
            <person name="Tanizawa Y."/>
            <person name="Kojima Y."/>
            <person name="Sakamoto M."/>
            <person name="Nakamura Y."/>
            <person name="Ohkuma M."/>
            <person name="Kobayashi H."/>
        </authorList>
    </citation>
    <scope>NUCLEOTIDE SEQUENCE [LARGE SCALE GENOMIC DNA]</scope>
    <source>
        <strain evidence="2 3">YK43</strain>
    </source>
</reference>
<evidence type="ECO:0000256" key="1">
    <source>
        <dbReference type="SAM" id="Phobius"/>
    </source>
</evidence>
<sequence>MKKILNFNHKSLAAWLTLGGAGLSAGIAILKLFGIEITPDQTKDVTLAYTAILNVLVAAGILTAPTDKKEDNQNGK</sequence>
<keyword evidence="1" id="KW-1133">Transmembrane helix</keyword>
<keyword evidence="1" id="KW-0812">Transmembrane</keyword>
<evidence type="ECO:0000313" key="2">
    <source>
        <dbReference type="EMBL" id="GBG94656.1"/>
    </source>
</evidence>
<feature type="transmembrane region" description="Helical" evidence="1">
    <location>
        <begin position="47"/>
        <end position="66"/>
    </location>
</feature>
<dbReference type="RefSeq" id="WP_124976261.1">
    <property type="nucleotide sequence ID" value="NZ_BFFP01000015.1"/>
</dbReference>
<feature type="transmembrane region" description="Helical" evidence="1">
    <location>
        <begin position="12"/>
        <end position="35"/>
    </location>
</feature>
<organism evidence="2 3">
    <name type="scientific">Ligilactobacillus salitolerans</name>
    <dbReference type="NCBI Taxonomy" id="1808352"/>
    <lineage>
        <taxon>Bacteria</taxon>
        <taxon>Bacillati</taxon>
        <taxon>Bacillota</taxon>
        <taxon>Bacilli</taxon>
        <taxon>Lactobacillales</taxon>
        <taxon>Lactobacillaceae</taxon>
        <taxon>Ligilactobacillus</taxon>
    </lineage>
</organism>
<evidence type="ECO:0008006" key="4">
    <source>
        <dbReference type="Google" id="ProtNLM"/>
    </source>
</evidence>
<name>A0A401IT04_9LACO</name>
<dbReference type="EMBL" id="BFFP01000015">
    <property type="protein sequence ID" value="GBG94656.1"/>
    <property type="molecule type" value="Genomic_DNA"/>
</dbReference>
<evidence type="ECO:0000313" key="3">
    <source>
        <dbReference type="Proteomes" id="UP000286848"/>
    </source>
</evidence>
<accession>A0A401IT04</accession>
<proteinExistence type="predicted"/>
<protein>
    <recommendedName>
        <fullName evidence="4">Holin</fullName>
    </recommendedName>
</protein>
<gene>
    <name evidence="2" type="ORF">LFYK43_11150</name>
</gene>
<comment type="caution">
    <text evidence="2">The sequence shown here is derived from an EMBL/GenBank/DDBJ whole genome shotgun (WGS) entry which is preliminary data.</text>
</comment>